<dbReference type="PANTHER" id="PTHR43340">
    <property type="entry name" value="HYPOXANTHINE-GUANINE PHOSPHORIBOSYLTRANSFERASE"/>
    <property type="match status" value="1"/>
</dbReference>
<keyword evidence="4" id="KW-0808">Transferase</keyword>
<dbReference type="EMBL" id="CP001674">
    <property type="protein sequence ID" value="ACT50968.1"/>
    <property type="molecule type" value="Genomic_DNA"/>
</dbReference>
<proteinExistence type="predicted"/>
<dbReference type="InterPro" id="IPR000836">
    <property type="entry name" value="PRTase_dom"/>
</dbReference>
<organism evidence="4 5">
    <name type="scientific">Methylovorus glucosotrophus (strain SIP3-4)</name>
    <dbReference type="NCBI Taxonomy" id="582744"/>
    <lineage>
        <taxon>Bacteria</taxon>
        <taxon>Pseudomonadati</taxon>
        <taxon>Pseudomonadota</taxon>
        <taxon>Betaproteobacteria</taxon>
        <taxon>Nitrosomonadales</taxon>
        <taxon>Methylophilaceae</taxon>
        <taxon>Methylovorus</taxon>
    </lineage>
</organism>
<dbReference type="GO" id="GO:0032264">
    <property type="term" value="P:IMP salvage"/>
    <property type="evidence" value="ECO:0007669"/>
    <property type="project" value="TreeGrafter"/>
</dbReference>
<feature type="domain" description="Phosphoribosyltransferase" evidence="3">
    <location>
        <begin position="39"/>
        <end position="187"/>
    </location>
</feature>
<dbReference type="OrthoDB" id="9802824at2"/>
<dbReference type="Pfam" id="PF00156">
    <property type="entry name" value="Pribosyltran"/>
    <property type="match status" value="1"/>
</dbReference>
<dbReference type="GO" id="GO:0004422">
    <property type="term" value="F:hypoxanthine phosphoribosyltransferase activity"/>
    <property type="evidence" value="ECO:0007669"/>
    <property type="project" value="TreeGrafter"/>
</dbReference>
<comment type="catalytic activity">
    <reaction evidence="1">
        <text>GMP + diphosphate = guanine + 5-phospho-alpha-D-ribose 1-diphosphate</text>
        <dbReference type="Rhea" id="RHEA:25424"/>
        <dbReference type="ChEBI" id="CHEBI:16235"/>
        <dbReference type="ChEBI" id="CHEBI:33019"/>
        <dbReference type="ChEBI" id="CHEBI:58017"/>
        <dbReference type="ChEBI" id="CHEBI:58115"/>
        <dbReference type="EC" id="2.4.2.8"/>
    </reaction>
    <physiologicalReaction direction="right-to-left" evidence="1">
        <dbReference type="Rhea" id="RHEA:25426"/>
    </physiologicalReaction>
</comment>
<keyword evidence="5" id="KW-1185">Reference proteome</keyword>
<dbReference type="Gene3D" id="3.40.50.2020">
    <property type="match status" value="1"/>
</dbReference>
<name>C6XEJ3_METGS</name>
<protein>
    <submittedName>
        <fullName evidence="4">Phosphoribosyltransferase</fullName>
    </submittedName>
</protein>
<dbReference type="HOGENOM" id="CLU_073615_2_0_4"/>
<dbReference type="GO" id="GO:0005829">
    <property type="term" value="C:cytosol"/>
    <property type="evidence" value="ECO:0007669"/>
    <property type="project" value="TreeGrafter"/>
</dbReference>
<dbReference type="eggNOG" id="COG0634">
    <property type="taxonomic scope" value="Bacteria"/>
</dbReference>
<dbReference type="GO" id="GO:0046100">
    <property type="term" value="P:hypoxanthine metabolic process"/>
    <property type="evidence" value="ECO:0007669"/>
    <property type="project" value="TreeGrafter"/>
</dbReference>
<evidence type="ECO:0000313" key="5">
    <source>
        <dbReference type="Proteomes" id="UP000002743"/>
    </source>
</evidence>
<accession>C6XEJ3</accession>
<evidence type="ECO:0000256" key="2">
    <source>
        <dbReference type="ARBA" id="ARBA00049402"/>
    </source>
</evidence>
<dbReference type="InterPro" id="IPR050408">
    <property type="entry name" value="HGPRT"/>
</dbReference>
<gene>
    <name evidence="4" type="ordered locus">Msip34_1723</name>
</gene>
<comment type="catalytic activity">
    <reaction evidence="2">
        <text>IMP + diphosphate = hypoxanthine + 5-phospho-alpha-D-ribose 1-diphosphate</text>
        <dbReference type="Rhea" id="RHEA:17973"/>
        <dbReference type="ChEBI" id="CHEBI:17368"/>
        <dbReference type="ChEBI" id="CHEBI:33019"/>
        <dbReference type="ChEBI" id="CHEBI:58017"/>
        <dbReference type="ChEBI" id="CHEBI:58053"/>
        <dbReference type="EC" id="2.4.2.8"/>
    </reaction>
    <physiologicalReaction direction="right-to-left" evidence="2">
        <dbReference type="Rhea" id="RHEA:17975"/>
    </physiologicalReaction>
</comment>
<dbReference type="STRING" id="582744.Msip34_1723"/>
<dbReference type="CDD" id="cd06223">
    <property type="entry name" value="PRTases_typeI"/>
    <property type="match status" value="1"/>
</dbReference>
<dbReference type="PANTHER" id="PTHR43340:SF1">
    <property type="entry name" value="HYPOXANTHINE PHOSPHORIBOSYLTRANSFERASE"/>
    <property type="match status" value="1"/>
</dbReference>
<dbReference type="AlphaFoldDB" id="C6XEJ3"/>
<dbReference type="Proteomes" id="UP000002743">
    <property type="component" value="Chromosome"/>
</dbReference>
<evidence type="ECO:0000313" key="4">
    <source>
        <dbReference type="EMBL" id="ACT50968.1"/>
    </source>
</evidence>
<sequence length="204" mass="22636">MAKHLCGYVVFCRKVINKGACVANRSVNPEQILQQSEIIYTEEDVRNAIAVLAKKISARIAGTEPLVMCVMGGAVVFSGQLLPQLGFPLEFDYVQASRYHEKTEGEQLVWTVEPRDNVRGKTVLLLDDILDEGQTLAAIREKCLAHGAAEVVIAVLVEKDLERVKPIQADYVGLSVPNRYVFGCGMDVYGWWRNLPAIYALNVN</sequence>
<reference evidence="5" key="1">
    <citation type="submission" date="2009-07" db="EMBL/GenBank/DDBJ databases">
        <title>Complete sequence of chromosome of Methylovorus sp. SIP3-4.</title>
        <authorList>
            <person name="Lucas S."/>
            <person name="Copeland A."/>
            <person name="Lapidus A."/>
            <person name="Glavina del Rio T."/>
            <person name="Tice H."/>
            <person name="Bruce D."/>
            <person name="Goodwin L."/>
            <person name="Pitluck S."/>
            <person name="Clum A."/>
            <person name="Larimer F."/>
            <person name="Land M."/>
            <person name="Hauser L."/>
            <person name="Kyrpides N."/>
            <person name="Mikhailova N."/>
            <person name="Kayluzhnaya M."/>
            <person name="Chistoserdova L."/>
        </authorList>
    </citation>
    <scope>NUCLEOTIDE SEQUENCE [LARGE SCALE GENOMIC DNA]</scope>
    <source>
        <strain evidence="5">SIP3-4</strain>
    </source>
</reference>
<dbReference type="GO" id="GO:0006178">
    <property type="term" value="P:guanine salvage"/>
    <property type="evidence" value="ECO:0007669"/>
    <property type="project" value="TreeGrafter"/>
</dbReference>
<dbReference type="GO" id="GO:0000287">
    <property type="term" value="F:magnesium ion binding"/>
    <property type="evidence" value="ECO:0007669"/>
    <property type="project" value="TreeGrafter"/>
</dbReference>
<keyword evidence="4" id="KW-0328">Glycosyltransferase</keyword>
<dbReference type="InterPro" id="IPR029057">
    <property type="entry name" value="PRTase-like"/>
</dbReference>
<dbReference type="NCBIfam" id="NF006605">
    <property type="entry name" value="PRK09162.1"/>
    <property type="match status" value="1"/>
</dbReference>
<dbReference type="KEGG" id="mei:Msip34_1723"/>
<dbReference type="SUPFAM" id="SSF53271">
    <property type="entry name" value="PRTase-like"/>
    <property type="match status" value="1"/>
</dbReference>
<dbReference type="GO" id="GO:0032263">
    <property type="term" value="P:GMP salvage"/>
    <property type="evidence" value="ECO:0007669"/>
    <property type="project" value="TreeGrafter"/>
</dbReference>
<reference evidence="4 5" key="2">
    <citation type="journal article" date="2011" name="J. Bacteriol.">
        <title>Genomes of three methylotrophs from a single niche uncover genetic and metabolic divergence of Methylophilaceae.</title>
        <authorList>
            <person name="Lapidus A."/>
            <person name="Clum A."/>
            <person name="Labutti K."/>
            <person name="Kaluzhnaya M.G."/>
            <person name="Lim S."/>
            <person name="Beck D.A."/>
            <person name="Glavina Del Rio T."/>
            <person name="Nolan M."/>
            <person name="Mavromatis K."/>
            <person name="Huntemann M."/>
            <person name="Lucas S."/>
            <person name="Lidstrom M.E."/>
            <person name="Ivanova N."/>
            <person name="Chistoserdova L."/>
        </authorList>
    </citation>
    <scope>NUCLEOTIDE SEQUENCE [LARGE SCALE GENOMIC DNA]</scope>
    <source>
        <strain evidence="4 5">SIP3-4</strain>
    </source>
</reference>
<evidence type="ECO:0000256" key="1">
    <source>
        <dbReference type="ARBA" id="ARBA00048811"/>
    </source>
</evidence>
<evidence type="ECO:0000259" key="3">
    <source>
        <dbReference type="Pfam" id="PF00156"/>
    </source>
</evidence>